<dbReference type="Gene3D" id="3.40.30.10">
    <property type="entry name" value="Glutaredoxin"/>
    <property type="match status" value="1"/>
</dbReference>
<dbReference type="Pfam" id="PF02798">
    <property type="entry name" value="GST_N"/>
    <property type="match status" value="1"/>
</dbReference>
<dbReference type="InterPro" id="IPR040079">
    <property type="entry name" value="Glutathione_S-Trfase"/>
</dbReference>
<dbReference type="Pfam" id="PF14497">
    <property type="entry name" value="GST_C_3"/>
    <property type="match status" value="1"/>
</dbReference>
<dbReference type="InterPro" id="IPR004046">
    <property type="entry name" value="GST_C"/>
</dbReference>
<dbReference type="PANTHER" id="PTHR11571:SF224">
    <property type="entry name" value="HEMATOPOIETIC PROSTAGLANDIN D SYNTHASE"/>
    <property type="match status" value="1"/>
</dbReference>
<dbReference type="InterPro" id="IPR036282">
    <property type="entry name" value="Glutathione-S-Trfase_C_sf"/>
</dbReference>
<organism evidence="7">
    <name type="scientific">Steinernema carpocapsae</name>
    <name type="common">Entomopathogenic nematode</name>
    <dbReference type="NCBI Taxonomy" id="34508"/>
    <lineage>
        <taxon>Eukaryota</taxon>
        <taxon>Metazoa</taxon>
        <taxon>Ecdysozoa</taxon>
        <taxon>Nematoda</taxon>
        <taxon>Chromadorea</taxon>
        <taxon>Rhabditida</taxon>
        <taxon>Tylenchina</taxon>
        <taxon>Panagrolaimomorpha</taxon>
        <taxon>Strongyloidoidea</taxon>
        <taxon>Steinernematidae</taxon>
        <taxon>Steinernema</taxon>
    </lineage>
</organism>
<dbReference type="InterPro" id="IPR004045">
    <property type="entry name" value="Glutathione_S-Trfase_N"/>
</dbReference>
<evidence type="ECO:0000259" key="6">
    <source>
        <dbReference type="PROSITE" id="PS50405"/>
    </source>
</evidence>
<evidence type="ECO:0000259" key="5">
    <source>
        <dbReference type="PROSITE" id="PS50404"/>
    </source>
</evidence>
<dbReference type="InterPro" id="IPR050213">
    <property type="entry name" value="GST_superfamily"/>
</dbReference>
<feature type="domain" description="GST C-terminal" evidence="6">
    <location>
        <begin position="82"/>
        <end position="205"/>
    </location>
</feature>
<accession>A0A4U5P7H6</accession>
<dbReference type="SUPFAM" id="SSF52833">
    <property type="entry name" value="Thioredoxin-like"/>
    <property type="match status" value="1"/>
</dbReference>
<evidence type="ECO:0000256" key="3">
    <source>
        <dbReference type="ARBA" id="ARBA00038317"/>
    </source>
</evidence>
<reference evidence="7" key="1">
    <citation type="submission" date="2013-11" db="EMBL/GenBank/DDBJ databases">
        <authorList>
            <person name="Sternberg P."/>
            <person name="Dillman A."/>
            <person name="Macchietto M."/>
        </authorList>
    </citation>
    <scope>NUCLEOTIDE SEQUENCE</scope>
    <source>
        <strain evidence="7">ALL</strain>
    </source>
</reference>
<feature type="domain" description="GST N-terminal" evidence="5">
    <location>
        <begin position="2"/>
        <end position="80"/>
    </location>
</feature>
<evidence type="ECO:0000256" key="4">
    <source>
        <dbReference type="ARBA" id="ARBA00047960"/>
    </source>
</evidence>
<evidence type="ECO:0000256" key="1">
    <source>
        <dbReference type="ARBA" id="ARBA00012452"/>
    </source>
</evidence>
<dbReference type="OrthoDB" id="414243at2759"/>
<dbReference type="CDD" id="cd03192">
    <property type="entry name" value="GST_C_Sigma_like"/>
    <property type="match status" value="1"/>
</dbReference>
<keyword evidence="2" id="KW-0808">Transferase</keyword>
<evidence type="ECO:0000256" key="2">
    <source>
        <dbReference type="ARBA" id="ARBA00022679"/>
    </source>
</evidence>
<proteinExistence type="inferred from homology"/>
<dbReference type="InterPro" id="IPR010987">
    <property type="entry name" value="Glutathione-S-Trfase_C-like"/>
</dbReference>
<comment type="catalytic activity">
    <reaction evidence="4">
        <text>RX + glutathione = an S-substituted glutathione + a halide anion + H(+)</text>
        <dbReference type="Rhea" id="RHEA:16437"/>
        <dbReference type="ChEBI" id="CHEBI:15378"/>
        <dbReference type="ChEBI" id="CHEBI:16042"/>
        <dbReference type="ChEBI" id="CHEBI:17792"/>
        <dbReference type="ChEBI" id="CHEBI:57925"/>
        <dbReference type="ChEBI" id="CHEBI:90779"/>
        <dbReference type="EC" id="2.5.1.18"/>
    </reaction>
</comment>
<dbReference type="Gene3D" id="1.20.1050.10">
    <property type="match status" value="1"/>
</dbReference>
<dbReference type="PROSITE" id="PS50404">
    <property type="entry name" value="GST_NTER"/>
    <property type="match status" value="1"/>
</dbReference>
<dbReference type="GO" id="GO:0004364">
    <property type="term" value="F:glutathione transferase activity"/>
    <property type="evidence" value="ECO:0007669"/>
    <property type="project" value="UniProtKB-EC"/>
</dbReference>
<comment type="similarity">
    <text evidence="3">Belongs to the GST superfamily. Sigma family.</text>
</comment>
<dbReference type="SFLD" id="SFLDG01205">
    <property type="entry name" value="AMPS.1"/>
    <property type="match status" value="1"/>
</dbReference>
<dbReference type="SFLD" id="SFLDS00019">
    <property type="entry name" value="Glutathione_Transferase_(cytos"/>
    <property type="match status" value="1"/>
</dbReference>
<dbReference type="PANTHER" id="PTHR11571">
    <property type="entry name" value="GLUTATHIONE S-TRANSFERASE"/>
    <property type="match status" value="1"/>
</dbReference>
<name>A0A4U5P7H6_STECR</name>
<protein>
    <recommendedName>
        <fullName evidence="1">glutathione transferase</fullName>
        <ecNumber evidence="1">2.5.1.18</ecNumber>
    </recommendedName>
</protein>
<reference evidence="7" key="3">
    <citation type="journal article" date="2019" name="G3 (Bethesda)">
        <title>Hybrid Assembly of the Genome of the Entomopathogenic Nematode Steinernema carpocapsae Identifies the X-Chromosome.</title>
        <authorList>
            <person name="Serra L."/>
            <person name="Macchietto M."/>
            <person name="Macias-Munoz A."/>
            <person name="McGill C.J."/>
            <person name="Rodriguez I.M."/>
            <person name="Rodriguez B."/>
            <person name="Murad R."/>
            <person name="Mortazavi A."/>
        </authorList>
    </citation>
    <scope>NUCLEOTIDE SEQUENCE</scope>
    <source>
        <strain evidence="7">ALL</strain>
    </source>
</reference>
<dbReference type="InterPro" id="IPR036249">
    <property type="entry name" value="Thioredoxin-like_sf"/>
</dbReference>
<dbReference type="CDD" id="cd03039">
    <property type="entry name" value="GST_N_Sigma_like"/>
    <property type="match status" value="1"/>
</dbReference>
<dbReference type="SUPFAM" id="SSF47616">
    <property type="entry name" value="GST C-terminal domain-like"/>
    <property type="match status" value="1"/>
</dbReference>
<dbReference type="SFLD" id="SFLDG00363">
    <property type="entry name" value="AMPS_(cytGST):_Alpha-__Mu-__Pi"/>
    <property type="match status" value="1"/>
</dbReference>
<reference evidence="7" key="2">
    <citation type="journal article" date="2015" name="Genome Biol.">
        <title>Comparative genomics of Steinernema reveals deeply conserved gene regulatory networks.</title>
        <authorList>
            <person name="Dillman A.R."/>
            <person name="Macchietto M."/>
            <person name="Porter C.F."/>
            <person name="Rogers A."/>
            <person name="Williams B."/>
            <person name="Antoshechkin I."/>
            <person name="Lee M.M."/>
            <person name="Goodwin Z."/>
            <person name="Lu X."/>
            <person name="Lewis E.E."/>
            <person name="Goodrich-Blair H."/>
            <person name="Stock S.P."/>
            <person name="Adams B.J."/>
            <person name="Sternberg P.W."/>
            <person name="Mortazavi A."/>
        </authorList>
    </citation>
    <scope>NUCLEOTIDE SEQUENCE [LARGE SCALE GENOMIC DNA]</scope>
    <source>
        <strain evidence="7">ALL</strain>
    </source>
</reference>
<dbReference type="EMBL" id="AZBU02000002">
    <property type="protein sequence ID" value="TKR92242.1"/>
    <property type="molecule type" value="Genomic_DNA"/>
</dbReference>
<dbReference type="AlphaFoldDB" id="A0A4U5P7H6"/>
<sequence>MTVYKLHYFENVGGRAELIRLLFAYGGIEFEEISLNFSDWPKLKANYPNGQVPVLEKDGKILPQSIAIARLVARKANLLGEGDWEMAQADAFVDTAVDVITEMKTRGINVKIREGKGSEIAEELGQALKPYFERIEKHLKTTNGVNLVGDHLTWADFALADLFKRYSITATSVLEEFSAVKKFVDHFHELPQIKKYVAKRTLKFL</sequence>
<dbReference type="PROSITE" id="PS50405">
    <property type="entry name" value="GST_CTER"/>
    <property type="match status" value="1"/>
</dbReference>
<dbReference type="STRING" id="34508.A0A4U5P7H6"/>
<comment type="caution">
    <text evidence="7">The sequence shown here is derived from an EMBL/GenBank/DDBJ whole genome shotgun (WGS) entry which is preliminary data.</text>
</comment>
<dbReference type="EC" id="2.5.1.18" evidence="1"/>
<dbReference type="GO" id="GO:0006749">
    <property type="term" value="P:glutathione metabolic process"/>
    <property type="evidence" value="ECO:0007669"/>
    <property type="project" value="TreeGrafter"/>
</dbReference>
<gene>
    <name evidence="7" type="ORF">L596_006933</name>
</gene>
<evidence type="ECO:0000313" key="7">
    <source>
        <dbReference type="EMBL" id="TKR92242.1"/>
    </source>
</evidence>